<evidence type="ECO:0000259" key="4">
    <source>
        <dbReference type="Pfam" id="PF08241"/>
    </source>
</evidence>
<dbReference type="InterPro" id="IPR013216">
    <property type="entry name" value="Methyltransf_11"/>
</dbReference>
<sequence length="253" mass="28642">MSERYGDHDYWNERYELSDSPFDWMCSYDDLASTLRALLPGADTMPSILVVGCGDAPFSVDLVLDGFRNTLNVDYSEVVIEKQKIRYPWLEKHFKVMDCLNMNEIEDNTFDVVIDKSLIDTCMCYVNGYDTTMKLYCEICRVLKPGGRLITISLHREIEVLPFGCDNPACSFVASSCTLASARKNDTCHSLCVFDKLDGCDVGTVAFLSSQHPIEFINAREYSEHDWQRWGREGASGSIDELLASFNNALEVL</sequence>
<dbReference type="InterPro" id="IPR051419">
    <property type="entry name" value="Lys/N-term_MeTrsfase_sf"/>
</dbReference>
<accession>A0ABD3NCG7</accession>
<dbReference type="PANTHER" id="PTHR12176">
    <property type="entry name" value="SAM-DEPENDENT METHYLTRANSFERASE SUPERFAMILY PROTEIN"/>
    <property type="match status" value="1"/>
</dbReference>
<gene>
    <name evidence="5" type="ORF">ACHAW5_009834</name>
</gene>
<comment type="caution">
    <text evidence="5">The sequence shown here is derived from an EMBL/GenBank/DDBJ whole genome shotgun (WGS) entry which is preliminary data.</text>
</comment>
<reference evidence="5 6" key="1">
    <citation type="submission" date="2024-10" db="EMBL/GenBank/DDBJ databases">
        <title>Updated reference genomes for cyclostephanoid diatoms.</title>
        <authorList>
            <person name="Roberts W.R."/>
            <person name="Alverson A.J."/>
        </authorList>
    </citation>
    <scope>NUCLEOTIDE SEQUENCE [LARGE SCALE GENOMIC DNA]</scope>
    <source>
        <strain evidence="5 6">AJA276-08</strain>
    </source>
</reference>
<dbReference type="SUPFAM" id="SSF53335">
    <property type="entry name" value="S-adenosyl-L-methionine-dependent methyltransferases"/>
    <property type="match status" value="1"/>
</dbReference>
<evidence type="ECO:0000313" key="5">
    <source>
        <dbReference type="EMBL" id="KAL3773725.1"/>
    </source>
</evidence>
<dbReference type="Gene3D" id="3.40.50.150">
    <property type="entry name" value="Vaccinia Virus protein VP39"/>
    <property type="match status" value="1"/>
</dbReference>
<evidence type="ECO:0000256" key="1">
    <source>
        <dbReference type="ARBA" id="ARBA00008361"/>
    </source>
</evidence>
<feature type="domain" description="Methyltransferase type 11" evidence="4">
    <location>
        <begin position="49"/>
        <end position="150"/>
    </location>
</feature>
<dbReference type="GO" id="GO:0008168">
    <property type="term" value="F:methyltransferase activity"/>
    <property type="evidence" value="ECO:0007669"/>
    <property type="project" value="UniProtKB-KW"/>
</dbReference>
<proteinExistence type="inferred from homology"/>
<evidence type="ECO:0000256" key="2">
    <source>
        <dbReference type="ARBA" id="ARBA00022603"/>
    </source>
</evidence>
<dbReference type="PANTHER" id="PTHR12176:SF79">
    <property type="entry name" value="METHYLTRANSFERASE TYPE 11 DOMAIN-CONTAINING PROTEIN"/>
    <property type="match status" value="1"/>
</dbReference>
<evidence type="ECO:0000313" key="6">
    <source>
        <dbReference type="Proteomes" id="UP001530315"/>
    </source>
</evidence>
<dbReference type="EMBL" id="JALLAZ020001510">
    <property type="protein sequence ID" value="KAL3773725.1"/>
    <property type="molecule type" value="Genomic_DNA"/>
</dbReference>
<keyword evidence="3" id="KW-0808">Transferase</keyword>
<dbReference type="AlphaFoldDB" id="A0ABD3NCG7"/>
<dbReference type="InterPro" id="IPR029063">
    <property type="entry name" value="SAM-dependent_MTases_sf"/>
</dbReference>
<organism evidence="5 6">
    <name type="scientific">Stephanodiscus triporus</name>
    <dbReference type="NCBI Taxonomy" id="2934178"/>
    <lineage>
        <taxon>Eukaryota</taxon>
        <taxon>Sar</taxon>
        <taxon>Stramenopiles</taxon>
        <taxon>Ochrophyta</taxon>
        <taxon>Bacillariophyta</taxon>
        <taxon>Coscinodiscophyceae</taxon>
        <taxon>Thalassiosirophycidae</taxon>
        <taxon>Stephanodiscales</taxon>
        <taxon>Stephanodiscaceae</taxon>
        <taxon>Stephanodiscus</taxon>
    </lineage>
</organism>
<keyword evidence="6" id="KW-1185">Reference proteome</keyword>
<name>A0ABD3NCG7_9STRA</name>
<dbReference type="Proteomes" id="UP001530315">
    <property type="component" value="Unassembled WGS sequence"/>
</dbReference>
<dbReference type="CDD" id="cd02440">
    <property type="entry name" value="AdoMet_MTases"/>
    <property type="match status" value="1"/>
</dbReference>
<comment type="similarity">
    <text evidence="1">Belongs to the methyltransferase superfamily.</text>
</comment>
<dbReference type="Pfam" id="PF08241">
    <property type="entry name" value="Methyltransf_11"/>
    <property type="match status" value="1"/>
</dbReference>
<dbReference type="GO" id="GO:0032259">
    <property type="term" value="P:methylation"/>
    <property type="evidence" value="ECO:0007669"/>
    <property type="project" value="UniProtKB-KW"/>
</dbReference>
<evidence type="ECO:0000256" key="3">
    <source>
        <dbReference type="ARBA" id="ARBA00022679"/>
    </source>
</evidence>
<protein>
    <recommendedName>
        <fullName evidence="4">Methyltransferase type 11 domain-containing protein</fullName>
    </recommendedName>
</protein>
<keyword evidence="2" id="KW-0489">Methyltransferase</keyword>